<feature type="domain" description="Flagellin N-terminal" evidence="6">
    <location>
        <begin position="5"/>
        <end position="143"/>
    </location>
</feature>
<dbReference type="Pfam" id="PF00669">
    <property type="entry name" value="Flagellin_N"/>
    <property type="match status" value="1"/>
</dbReference>
<evidence type="ECO:0000259" key="8">
    <source>
        <dbReference type="Pfam" id="PF08884"/>
    </source>
</evidence>
<gene>
    <name evidence="10" type="primary">fliC</name>
</gene>
<dbReference type="SUPFAM" id="SSF64518">
    <property type="entry name" value="Phase 1 flagellin"/>
    <property type="match status" value="1"/>
</dbReference>
<dbReference type="PRINTS" id="PR00207">
    <property type="entry name" value="FLAGELLIN"/>
</dbReference>
<dbReference type="GO" id="GO:0009288">
    <property type="term" value="C:bacterial-type flagellum"/>
    <property type="evidence" value="ECO:0007669"/>
    <property type="project" value="UniProtKB-SubCell"/>
</dbReference>
<organism evidence="10">
    <name type="scientific">Salmonella typhimurium</name>
    <dbReference type="NCBI Taxonomy" id="90371"/>
    <lineage>
        <taxon>Bacteria</taxon>
        <taxon>Pseudomonadati</taxon>
        <taxon>Pseudomonadota</taxon>
        <taxon>Gammaproteobacteria</taxon>
        <taxon>Enterobacterales</taxon>
        <taxon>Enterobacteriaceae</taxon>
        <taxon>Salmonella</taxon>
    </lineage>
</organism>
<keyword evidence="3 5" id="KW-0964">Secreted</keyword>
<feature type="domain" description="Flagellin D3" evidence="8">
    <location>
        <begin position="193"/>
        <end position="279"/>
    </location>
</feature>
<sequence>MAQVINTNSLSLLTQNNLNKSQSALGTAIERLSSGLRINSAKDDAAGQAIANRFTANIKGLTQASRNANDGISIAQTTEGALNEINNNLQRVRELAVQSANSTNSQSDLDSIQAEITQRLNEIDRVSGQTQFNGVKVLAQDNTLTIQVGANDGETIDIDLKQINSQTLGLDTLNVQQKYKVSDTAATVTGYADTTIALDNSTFKASATGLGGTDQKIDGDLKFDDTTGKYYAKVTVTGGTGKDGYYEVSVDKTNGEVTLAGGATSPLTGGLPATATEDVKDNNGKTIDGGLAVKVGDDYYSATQNKDGSISINTTKYTADDGTSKTALNKLGGADGKTEVVSIGGKTYAASKAEGHNFKAQPDLAEAAATTTENPLQKIDAALAQVDTLRSDLGAVQNRFNSAITNLGNTVNNLTSARSRIEDSDYATEVSNMSRAQILQQAGTSVLAQANQVPQNVLSLLR</sequence>
<comment type="subcellular location">
    <subcellularLocation>
        <location evidence="5">Secreted</location>
    </subcellularLocation>
    <subcellularLocation>
        <location evidence="5">Bacterial flagellum</location>
    </subcellularLocation>
</comment>
<evidence type="ECO:0000256" key="3">
    <source>
        <dbReference type="ARBA" id="ARBA00022525"/>
    </source>
</evidence>
<evidence type="ECO:0000259" key="6">
    <source>
        <dbReference type="Pfam" id="PF00669"/>
    </source>
</evidence>
<dbReference type="InterPro" id="IPR001029">
    <property type="entry name" value="Flagellin_N"/>
</dbReference>
<evidence type="ECO:0000259" key="9">
    <source>
        <dbReference type="Pfam" id="PF21504"/>
    </source>
</evidence>
<evidence type="ECO:0000256" key="5">
    <source>
        <dbReference type="RuleBase" id="RU362073"/>
    </source>
</evidence>
<dbReference type="GO" id="GO:0005198">
    <property type="term" value="F:structural molecule activity"/>
    <property type="evidence" value="ECO:0007669"/>
    <property type="project" value="UniProtKB-UniRule"/>
</dbReference>
<dbReference type="Pfam" id="PF21504">
    <property type="entry name" value="FLIC_barrel"/>
    <property type="match status" value="1"/>
</dbReference>
<comment type="function">
    <text evidence="1 5">Flagellin is the subunit protein which polymerizes to form the filaments of bacterial flagella.</text>
</comment>
<name>A0FLJ5_SALTM</name>
<dbReference type="AlphaFoldDB" id="A0FLJ5"/>
<evidence type="ECO:0000259" key="7">
    <source>
        <dbReference type="Pfam" id="PF00700"/>
    </source>
</evidence>
<feature type="domain" description="Flagellin barrel" evidence="9">
    <location>
        <begin position="314"/>
        <end position="357"/>
    </location>
</feature>
<reference evidence="10" key="1">
    <citation type="submission" date="2006-10" db="EMBL/GenBank/DDBJ databases">
        <authorList>
            <person name="Malapaka V.R."/>
            <person name="Adebayo L.O."/>
            <person name="Tripp B.C."/>
        </authorList>
    </citation>
    <scope>NUCLEOTIDE SEQUENCE</scope>
</reference>
<evidence type="ECO:0000313" key="10">
    <source>
        <dbReference type="EMBL" id="ABJ98800.1"/>
    </source>
</evidence>
<dbReference type="Gene3D" id="2.170.280.10">
    <property type="entry name" value="f41 fragment of flagellin, middle domain"/>
    <property type="match status" value="1"/>
</dbReference>
<feature type="domain" description="Flagellin C-terminal" evidence="7">
    <location>
        <begin position="376"/>
        <end position="461"/>
    </location>
</feature>
<keyword evidence="10" id="KW-0969">Cilium</keyword>
<dbReference type="InterPro" id="IPR049365">
    <property type="entry name" value="FLIC_barrel"/>
</dbReference>
<dbReference type="Gene3D" id="6.10.10.10">
    <property type="entry name" value="Flagellar export chaperone, C-terminal domain"/>
    <property type="match status" value="1"/>
</dbReference>
<dbReference type="PANTHER" id="PTHR42792:SF2">
    <property type="entry name" value="FLAGELLIN"/>
    <property type="match status" value="1"/>
</dbReference>
<dbReference type="InterPro" id="IPR014981">
    <property type="entry name" value="Flagellin_D3"/>
</dbReference>
<evidence type="ECO:0000256" key="1">
    <source>
        <dbReference type="ARBA" id="ARBA00002270"/>
    </source>
</evidence>
<proteinExistence type="inferred from homology"/>
<accession>A0FLJ5</accession>
<dbReference type="PANTHER" id="PTHR42792">
    <property type="entry name" value="FLAGELLIN"/>
    <property type="match status" value="1"/>
</dbReference>
<dbReference type="InterPro" id="IPR042187">
    <property type="entry name" value="Flagellin_C_sub2"/>
</dbReference>
<keyword evidence="10" id="KW-0282">Flagellum</keyword>
<dbReference type="InterPro" id="IPR046358">
    <property type="entry name" value="Flagellin_C"/>
</dbReference>
<evidence type="ECO:0000256" key="4">
    <source>
        <dbReference type="ARBA" id="ARBA00023143"/>
    </source>
</evidence>
<dbReference type="Gene3D" id="1.20.1330.10">
    <property type="entry name" value="f41 fragment of flagellin, N-terminal domain"/>
    <property type="match status" value="1"/>
</dbReference>
<keyword evidence="4 5" id="KW-0975">Bacterial flagellum</keyword>
<dbReference type="Pfam" id="PF00700">
    <property type="entry name" value="Flagellin_C"/>
    <property type="match status" value="1"/>
</dbReference>
<dbReference type="InterPro" id="IPR001492">
    <property type="entry name" value="Flagellin"/>
</dbReference>
<protein>
    <recommendedName>
        <fullName evidence="5">Flagellin</fullName>
    </recommendedName>
</protein>
<evidence type="ECO:0000256" key="2">
    <source>
        <dbReference type="ARBA" id="ARBA00005709"/>
    </source>
</evidence>
<dbReference type="GO" id="GO:0005576">
    <property type="term" value="C:extracellular region"/>
    <property type="evidence" value="ECO:0007669"/>
    <property type="project" value="UniProtKB-SubCell"/>
</dbReference>
<dbReference type="Pfam" id="PF08884">
    <property type="entry name" value="Flagellin_D3"/>
    <property type="match status" value="1"/>
</dbReference>
<dbReference type="EMBL" id="EF057771">
    <property type="protein sequence ID" value="ABJ98800.1"/>
    <property type="molecule type" value="Genomic_DNA"/>
</dbReference>
<dbReference type="Gene3D" id="6.10.280.190">
    <property type="match status" value="1"/>
</dbReference>
<keyword evidence="10" id="KW-0966">Cell projection</keyword>
<reference evidence="10" key="2">
    <citation type="journal article" date="2007" name="J. Mol. Biol.">
        <title>A deletion variant study of the functional role of the Salmonella flagellin hypervariable domain region in motility.</title>
        <authorList>
            <person name="Malapaka R.R."/>
            <person name="Adebayo L.O."/>
            <person name="Tripp B.C."/>
        </authorList>
    </citation>
    <scope>NUCLEOTIDE SEQUENCE</scope>
</reference>
<comment type="similarity">
    <text evidence="2 5">Belongs to the bacterial flagellin family.</text>
</comment>